<gene>
    <name evidence="2" type="ORF">K227x_40030</name>
</gene>
<sequence precursor="true">MSKKFWTILSSAGLLVALTAIPVLAADDDAEPKYATKDIMKKAMKGPLLKKVASGDASEEEKKTLHDMMVALAKNTPKKGEQESWDKLTGALVKASEAAVKDDPKAGEMLKKAANCKACHTPHK</sequence>
<proteinExistence type="predicted"/>
<dbReference type="AlphaFoldDB" id="A0A517NEP5"/>
<keyword evidence="3" id="KW-1185">Reference proteome</keyword>
<evidence type="ECO:0000313" key="3">
    <source>
        <dbReference type="Proteomes" id="UP000318538"/>
    </source>
</evidence>
<reference evidence="2 3" key="1">
    <citation type="submission" date="2019-02" db="EMBL/GenBank/DDBJ databases">
        <title>Deep-cultivation of Planctomycetes and their phenomic and genomic characterization uncovers novel biology.</title>
        <authorList>
            <person name="Wiegand S."/>
            <person name="Jogler M."/>
            <person name="Boedeker C."/>
            <person name="Pinto D."/>
            <person name="Vollmers J."/>
            <person name="Rivas-Marin E."/>
            <person name="Kohn T."/>
            <person name="Peeters S.H."/>
            <person name="Heuer A."/>
            <person name="Rast P."/>
            <person name="Oberbeckmann S."/>
            <person name="Bunk B."/>
            <person name="Jeske O."/>
            <person name="Meyerdierks A."/>
            <person name="Storesund J.E."/>
            <person name="Kallscheuer N."/>
            <person name="Luecker S."/>
            <person name="Lage O.M."/>
            <person name="Pohl T."/>
            <person name="Merkel B.J."/>
            <person name="Hornburger P."/>
            <person name="Mueller R.-W."/>
            <person name="Bruemmer F."/>
            <person name="Labrenz M."/>
            <person name="Spormann A.M."/>
            <person name="Op den Camp H."/>
            <person name="Overmann J."/>
            <person name="Amann R."/>
            <person name="Jetten M.S.M."/>
            <person name="Mascher T."/>
            <person name="Medema M.H."/>
            <person name="Devos D.P."/>
            <person name="Kaster A.-K."/>
            <person name="Ovreas L."/>
            <person name="Rohde M."/>
            <person name="Galperin M.Y."/>
            <person name="Jogler C."/>
        </authorList>
    </citation>
    <scope>NUCLEOTIDE SEQUENCE [LARGE SCALE GENOMIC DNA]</scope>
    <source>
        <strain evidence="2 3">K22_7</strain>
    </source>
</reference>
<evidence type="ECO:0000313" key="2">
    <source>
        <dbReference type="EMBL" id="QDT05602.1"/>
    </source>
</evidence>
<dbReference type="KEGG" id="rlc:K227x_40030"/>
<dbReference type="RefSeq" id="WP_145171821.1">
    <property type="nucleotide sequence ID" value="NZ_CP036525.1"/>
</dbReference>
<dbReference type="Proteomes" id="UP000318538">
    <property type="component" value="Chromosome"/>
</dbReference>
<organism evidence="2 3">
    <name type="scientific">Rubripirellula lacrimiformis</name>
    <dbReference type="NCBI Taxonomy" id="1930273"/>
    <lineage>
        <taxon>Bacteria</taxon>
        <taxon>Pseudomonadati</taxon>
        <taxon>Planctomycetota</taxon>
        <taxon>Planctomycetia</taxon>
        <taxon>Pirellulales</taxon>
        <taxon>Pirellulaceae</taxon>
        <taxon>Rubripirellula</taxon>
    </lineage>
</organism>
<name>A0A517NEP5_9BACT</name>
<feature type="chain" id="PRO_5022053769" description="Cytochrome C" evidence="1">
    <location>
        <begin position="26"/>
        <end position="124"/>
    </location>
</feature>
<accession>A0A517NEP5</accession>
<dbReference type="OrthoDB" id="283665at2"/>
<feature type="signal peptide" evidence="1">
    <location>
        <begin position="1"/>
        <end position="25"/>
    </location>
</feature>
<protein>
    <recommendedName>
        <fullName evidence="4">Cytochrome C</fullName>
    </recommendedName>
</protein>
<dbReference type="EMBL" id="CP036525">
    <property type="protein sequence ID" value="QDT05602.1"/>
    <property type="molecule type" value="Genomic_DNA"/>
</dbReference>
<keyword evidence="1" id="KW-0732">Signal</keyword>
<evidence type="ECO:0008006" key="4">
    <source>
        <dbReference type="Google" id="ProtNLM"/>
    </source>
</evidence>
<evidence type="ECO:0000256" key="1">
    <source>
        <dbReference type="SAM" id="SignalP"/>
    </source>
</evidence>